<dbReference type="InterPro" id="IPR011075">
    <property type="entry name" value="TetR_C"/>
</dbReference>
<dbReference type="GO" id="GO:0003677">
    <property type="term" value="F:DNA binding"/>
    <property type="evidence" value="ECO:0007669"/>
    <property type="project" value="UniProtKB-KW"/>
</dbReference>
<dbReference type="Gene3D" id="1.10.357.10">
    <property type="entry name" value="Tetracycline Repressor, domain 2"/>
    <property type="match status" value="1"/>
</dbReference>
<evidence type="ECO:0000256" key="2">
    <source>
        <dbReference type="ARBA" id="ARBA00023125"/>
    </source>
</evidence>
<dbReference type="PANTHER" id="PTHR47506:SF1">
    <property type="entry name" value="HTH-TYPE TRANSCRIPTIONAL REGULATOR YJDC"/>
    <property type="match status" value="1"/>
</dbReference>
<dbReference type="InterPro" id="IPR009057">
    <property type="entry name" value="Homeodomain-like_sf"/>
</dbReference>
<keyword evidence="1" id="KW-0805">Transcription regulation</keyword>
<accession>A0A3B0SBK6</accession>
<dbReference type="Pfam" id="PF00440">
    <property type="entry name" value="TetR_N"/>
    <property type="match status" value="1"/>
</dbReference>
<dbReference type="EMBL" id="UOED01000122">
    <property type="protein sequence ID" value="VAV97948.1"/>
    <property type="molecule type" value="Genomic_DNA"/>
</dbReference>
<evidence type="ECO:0000313" key="5">
    <source>
        <dbReference type="EMBL" id="VAV97948.1"/>
    </source>
</evidence>
<sequence>MARTREFDEDTALKQAMELFWHKGYAETSMRDLSAHTGVSHAGLYNVFGDKRELFKKSLNLYDRIYGDMILGALEEPSSGRTEIEAFFYMVLGAVISKQFSDGCMMCNTVAEFGDEPGDVLALAQTNIKRMTKAFDGALRRALKQGSIRTDLDPKVVAAFFTSTFHGIAVMSRAQMPSAHVKFTVETIIRQLD</sequence>
<dbReference type="PANTHER" id="PTHR47506">
    <property type="entry name" value="TRANSCRIPTIONAL REGULATORY PROTEIN"/>
    <property type="match status" value="1"/>
</dbReference>
<dbReference type="InterPro" id="IPR036271">
    <property type="entry name" value="Tet_transcr_reg_TetR-rel_C_sf"/>
</dbReference>
<evidence type="ECO:0000256" key="3">
    <source>
        <dbReference type="ARBA" id="ARBA00023163"/>
    </source>
</evidence>
<dbReference type="Gene3D" id="1.10.10.60">
    <property type="entry name" value="Homeodomain-like"/>
    <property type="match status" value="1"/>
</dbReference>
<keyword evidence="3" id="KW-0804">Transcription</keyword>
<dbReference type="InterPro" id="IPR001647">
    <property type="entry name" value="HTH_TetR"/>
</dbReference>
<proteinExistence type="predicted"/>
<protein>
    <submittedName>
        <fullName evidence="5">Transcriptional regulator, AcrR family</fullName>
    </submittedName>
</protein>
<dbReference type="SUPFAM" id="SSF48498">
    <property type="entry name" value="Tetracyclin repressor-like, C-terminal domain"/>
    <property type="match status" value="1"/>
</dbReference>
<reference evidence="5" key="1">
    <citation type="submission" date="2018-06" db="EMBL/GenBank/DDBJ databases">
        <authorList>
            <person name="Zhirakovskaya E."/>
        </authorList>
    </citation>
    <scope>NUCLEOTIDE SEQUENCE</scope>
</reference>
<dbReference type="SUPFAM" id="SSF46689">
    <property type="entry name" value="Homeodomain-like"/>
    <property type="match status" value="1"/>
</dbReference>
<evidence type="ECO:0000259" key="4">
    <source>
        <dbReference type="PROSITE" id="PS50977"/>
    </source>
</evidence>
<evidence type="ECO:0000256" key="1">
    <source>
        <dbReference type="ARBA" id="ARBA00023015"/>
    </source>
</evidence>
<gene>
    <name evidence="5" type="ORF">MNBD_ALPHA02-1327</name>
</gene>
<dbReference type="Pfam" id="PF16925">
    <property type="entry name" value="TetR_C_13"/>
    <property type="match status" value="1"/>
</dbReference>
<organism evidence="5">
    <name type="scientific">hydrothermal vent metagenome</name>
    <dbReference type="NCBI Taxonomy" id="652676"/>
    <lineage>
        <taxon>unclassified sequences</taxon>
        <taxon>metagenomes</taxon>
        <taxon>ecological metagenomes</taxon>
    </lineage>
</organism>
<feature type="domain" description="HTH tetR-type" evidence="4">
    <location>
        <begin position="6"/>
        <end position="66"/>
    </location>
</feature>
<dbReference type="PROSITE" id="PS50977">
    <property type="entry name" value="HTH_TETR_2"/>
    <property type="match status" value="1"/>
</dbReference>
<dbReference type="AlphaFoldDB" id="A0A3B0SBK6"/>
<keyword evidence="2" id="KW-0238">DNA-binding</keyword>
<name>A0A3B0SBK6_9ZZZZ</name>